<dbReference type="OrthoDB" id="9816431at2"/>
<name>A0A2T4JI85_9RHOB</name>
<reference evidence="4 5" key="1">
    <citation type="submission" date="2018-03" db="EMBL/GenBank/DDBJ databases">
        <title>Rhodobacter veldkampii.</title>
        <authorList>
            <person name="Meyer T.E."/>
            <person name="Miller S."/>
            <person name="Lodha T."/>
            <person name="Gandham S."/>
            <person name="Chintalapati S."/>
            <person name="Chintalapati V.R."/>
        </authorList>
    </citation>
    <scope>NUCLEOTIDE SEQUENCE [LARGE SCALE GENOMIC DNA]</scope>
    <source>
        <strain evidence="4 5">DSM 11550</strain>
    </source>
</reference>
<dbReference type="InterPro" id="IPR009057">
    <property type="entry name" value="Homeodomain-like_sf"/>
</dbReference>
<accession>A0A2T4JI85</accession>
<evidence type="ECO:0000313" key="4">
    <source>
        <dbReference type="EMBL" id="PTE17615.1"/>
    </source>
</evidence>
<dbReference type="Pfam" id="PF14246">
    <property type="entry name" value="TetR_C_7"/>
    <property type="match status" value="1"/>
</dbReference>
<dbReference type="InterPro" id="IPR050109">
    <property type="entry name" value="HTH-type_TetR-like_transc_reg"/>
</dbReference>
<dbReference type="PANTHER" id="PTHR30055:SF146">
    <property type="entry name" value="HTH-TYPE TRANSCRIPTIONAL DUAL REGULATOR CECR"/>
    <property type="match status" value="1"/>
</dbReference>
<dbReference type="Gene3D" id="1.10.357.10">
    <property type="entry name" value="Tetracycline Repressor, domain 2"/>
    <property type="match status" value="1"/>
</dbReference>
<dbReference type="GO" id="GO:0000976">
    <property type="term" value="F:transcription cis-regulatory region binding"/>
    <property type="evidence" value="ECO:0007669"/>
    <property type="project" value="TreeGrafter"/>
</dbReference>
<comment type="caution">
    <text evidence="4">The sequence shown here is derived from an EMBL/GenBank/DDBJ whole genome shotgun (WGS) entry which is preliminary data.</text>
</comment>
<feature type="domain" description="HTH tetR-type" evidence="3">
    <location>
        <begin position="35"/>
        <end position="95"/>
    </location>
</feature>
<dbReference type="EMBL" id="PZKF01000015">
    <property type="protein sequence ID" value="PTE17615.1"/>
    <property type="molecule type" value="Genomic_DNA"/>
</dbReference>
<keyword evidence="5" id="KW-1185">Reference proteome</keyword>
<dbReference type="InterPro" id="IPR036271">
    <property type="entry name" value="Tet_transcr_reg_TetR-rel_C_sf"/>
</dbReference>
<dbReference type="RefSeq" id="WP_107324848.1">
    <property type="nucleotide sequence ID" value="NZ_NHSP01000077.1"/>
</dbReference>
<dbReference type="SUPFAM" id="SSF46689">
    <property type="entry name" value="Homeodomain-like"/>
    <property type="match status" value="1"/>
</dbReference>
<organism evidence="4 5">
    <name type="scientific">Phaeovulum veldkampii DSM 11550</name>
    <dbReference type="NCBI Taxonomy" id="1185920"/>
    <lineage>
        <taxon>Bacteria</taxon>
        <taxon>Pseudomonadati</taxon>
        <taxon>Pseudomonadota</taxon>
        <taxon>Alphaproteobacteria</taxon>
        <taxon>Rhodobacterales</taxon>
        <taxon>Paracoccaceae</taxon>
        <taxon>Phaeovulum</taxon>
    </lineage>
</organism>
<dbReference type="InterPro" id="IPR039536">
    <property type="entry name" value="TetR_C_Proteobacteria"/>
</dbReference>
<proteinExistence type="predicted"/>
<feature type="DNA-binding region" description="H-T-H motif" evidence="2">
    <location>
        <begin position="58"/>
        <end position="77"/>
    </location>
</feature>
<protein>
    <submittedName>
        <fullName evidence="4">TetR/AcrR family transcriptional regulator</fullName>
    </submittedName>
</protein>
<keyword evidence="1 2" id="KW-0238">DNA-binding</keyword>
<dbReference type="InterPro" id="IPR001647">
    <property type="entry name" value="HTH_TetR"/>
</dbReference>
<dbReference type="PANTHER" id="PTHR30055">
    <property type="entry name" value="HTH-TYPE TRANSCRIPTIONAL REGULATOR RUTR"/>
    <property type="match status" value="1"/>
</dbReference>
<dbReference type="PRINTS" id="PR00455">
    <property type="entry name" value="HTHTETR"/>
</dbReference>
<dbReference type="Proteomes" id="UP000241899">
    <property type="component" value="Unassembled WGS sequence"/>
</dbReference>
<evidence type="ECO:0000259" key="3">
    <source>
        <dbReference type="PROSITE" id="PS50977"/>
    </source>
</evidence>
<dbReference type="AlphaFoldDB" id="A0A2T4JI85"/>
<sequence>MSPTVSEEHFCDLGKDCARAEAPRGPGRPRLLTPAQRECQILDATERVLARHGLQGASMALIAQEAGMSKRTLYDVFASRESLFAACVRRIRSAVVRPLSEDQQGLPLAARLRLLLLPAPGAGFAEVPVEIMRAVIAEAPRHPELAHEFREEGPLAIERMIRAELDQAVARGEVAIADTAMAARLLRDMAYESALDRLTTPPSGPRPAEQVQARLDLAIGVFLGGIAAVSLTHP</sequence>
<gene>
    <name evidence="4" type="ORF">C5F46_08055</name>
</gene>
<evidence type="ECO:0000256" key="2">
    <source>
        <dbReference type="PROSITE-ProRule" id="PRU00335"/>
    </source>
</evidence>
<evidence type="ECO:0000313" key="5">
    <source>
        <dbReference type="Proteomes" id="UP000241899"/>
    </source>
</evidence>
<dbReference type="GO" id="GO:0003700">
    <property type="term" value="F:DNA-binding transcription factor activity"/>
    <property type="evidence" value="ECO:0007669"/>
    <property type="project" value="TreeGrafter"/>
</dbReference>
<dbReference type="SUPFAM" id="SSF48498">
    <property type="entry name" value="Tetracyclin repressor-like, C-terminal domain"/>
    <property type="match status" value="1"/>
</dbReference>
<evidence type="ECO:0000256" key="1">
    <source>
        <dbReference type="ARBA" id="ARBA00023125"/>
    </source>
</evidence>
<dbReference type="Pfam" id="PF00440">
    <property type="entry name" value="TetR_N"/>
    <property type="match status" value="1"/>
</dbReference>
<dbReference type="PROSITE" id="PS50977">
    <property type="entry name" value="HTH_TETR_2"/>
    <property type="match status" value="1"/>
</dbReference>